<reference evidence="2 3" key="1">
    <citation type="journal article" date="2024" name="Int. J. Syst. Evol. Microbiol.">
        <title>Lacrimispora brassicae sp. nov. isolated from fermented cabbage, and proposal of Clostridium indicum Gundawar et al. 2019 and Clostridium methoxybenzovorans Mechichi et al. 1999 as heterotypic synonyms of Lacrimispora amygdalina (Parshina et al. 2003) Haas and Blanchard 2020 and Lacrimispora indolis (McClung and McCoy 1957) Haas and Blanchard 2020, respectively.</title>
        <authorList>
            <person name="Kobayashi H."/>
            <person name="Tanizawa Y."/>
            <person name="Sakamoto M."/>
            <person name="Ohkuma M."/>
            <person name="Tohno M."/>
        </authorList>
    </citation>
    <scope>NUCLEOTIDE SEQUENCE [LARGE SCALE GENOMIC DNA]</scope>
    <source>
        <strain evidence="2 3">DSM 12857</strain>
    </source>
</reference>
<evidence type="ECO:0000313" key="2">
    <source>
        <dbReference type="EMBL" id="GLB28819.1"/>
    </source>
</evidence>
<organism evidence="2 3">
    <name type="scientific">Lacrimispora amygdalina</name>
    <dbReference type="NCBI Taxonomy" id="253257"/>
    <lineage>
        <taxon>Bacteria</taxon>
        <taxon>Bacillati</taxon>
        <taxon>Bacillota</taxon>
        <taxon>Clostridia</taxon>
        <taxon>Lachnospirales</taxon>
        <taxon>Lachnospiraceae</taxon>
        <taxon>Lacrimispora</taxon>
    </lineage>
</organism>
<keyword evidence="3" id="KW-1185">Reference proteome</keyword>
<gene>
    <name evidence="2" type="ORF">LAD12857_07420</name>
</gene>
<evidence type="ECO:0008006" key="4">
    <source>
        <dbReference type="Google" id="ProtNLM"/>
    </source>
</evidence>
<name>A0ABQ5M2H0_9FIRM</name>
<protein>
    <recommendedName>
        <fullName evidence="4">Serine hydrolase</fullName>
    </recommendedName>
</protein>
<proteinExistence type="predicted"/>
<evidence type="ECO:0000256" key="1">
    <source>
        <dbReference type="SAM" id="SignalP"/>
    </source>
</evidence>
<feature type="signal peptide" evidence="1">
    <location>
        <begin position="1"/>
        <end position="26"/>
    </location>
</feature>
<feature type="chain" id="PRO_5045867077" description="Serine hydrolase" evidence="1">
    <location>
        <begin position="27"/>
        <end position="76"/>
    </location>
</feature>
<keyword evidence="1" id="KW-0732">Signal</keyword>
<dbReference type="EMBL" id="BRPJ01000010">
    <property type="protein sequence ID" value="GLB28819.1"/>
    <property type="molecule type" value="Genomic_DNA"/>
</dbReference>
<sequence>MVMKKAITLVLIILILFSSFPTQSNAMSDSQSAAIQTLLNDACRISGVPGMSISILDEDDVFFFSSGYENLEKGIP</sequence>
<dbReference type="Proteomes" id="UP001419084">
    <property type="component" value="Unassembled WGS sequence"/>
</dbReference>
<evidence type="ECO:0000313" key="3">
    <source>
        <dbReference type="Proteomes" id="UP001419084"/>
    </source>
</evidence>
<accession>A0ABQ5M2H0</accession>
<comment type="caution">
    <text evidence="2">The sequence shown here is derived from an EMBL/GenBank/DDBJ whole genome shotgun (WGS) entry which is preliminary data.</text>
</comment>